<dbReference type="Pfam" id="PF01522">
    <property type="entry name" value="Polysacc_deac_1"/>
    <property type="match status" value="1"/>
</dbReference>
<evidence type="ECO:0000256" key="2">
    <source>
        <dbReference type="ARBA" id="ARBA00022801"/>
    </source>
</evidence>
<evidence type="ECO:0000313" key="4">
    <source>
        <dbReference type="EMBL" id="MFC4618837.1"/>
    </source>
</evidence>
<dbReference type="PANTHER" id="PTHR10587:SF133">
    <property type="entry name" value="CHITIN DEACETYLASE 1-RELATED"/>
    <property type="match status" value="1"/>
</dbReference>
<feature type="domain" description="NodB homology" evidence="3">
    <location>
        <begin position="16"/>
        <end position="201"/>
    </location>
</feature>
<dbReference type="InterPro" id="IPR011330">
    <property type="entry name" value="Glyco_hydro/deAcase_b/a-brl"/>
</dbReference>
<keyword evidence="5" id="KW-1185">Reference proteome</keyword>
<protein>
    <submittedName>
        <fullName evidence="4">Polysaccharide deacetylase family protein</fullName>
    </submittedName>
</protein>
<sequence>MRTFSLGLFNRSHVKGKVALTFDDGPHPEYTPKLLDLLKKYEAKATFFIVGEFAENHPEILKRMDREGHLIGIHHYRHVSNWLISPFRTRRECKKTAEVIERIIGKRPSYYRPPWGHLHLFIPWSRGAYRLVIWSDILGDWNRKLGKERLENRLRHAARDGAIIVLHDSDQTPGADKGAPLNMLWAVDRFLTEFYHRYEFVTIDVLYESEQERLKSQVQK</sequence>
<accession>A0ABV9GNM8</accession>
<keyword evidence="2" id="KW-0378">Hydrolase</keyword>
<dbReference type="EMBL" id="JBHSFW010000003">
    <property type="protein sequence ID" value="MFC4618837.1"/>
    <property type="molecule type" value="Genomic_DNA"/>
</dbReference>
<organism evidence="4 5">
    <name type="scientific">Camelliibacillus cellulosilyticus</name>
    <dbReference type="NCBI Taxonomy" id="2174486"/>
    <lineage>
        <taxon>Bacteria</taxon>
        <taxon>Bacillati</taxon>
        <taxon>Bacillota</taxon>
        <taxon>Bacilli</taxon>
        <taxon>Bacillales</taxon>
        <taxon>Sporolactobacillaceae</taxon>
        <taxon>Camelliibacillus</taxon>
    </lineage>
</organism>
<proteinExistence type="predicted"/>
<dbReference type="PROSITE" id="PS51677">
    <property type="entry name" value="NODB"/>
    <property type="match status" value="1"/>
</dbReference>
<dbReference type="InterPro" id="IPR050248">
    <property type="entry name" value="Polysacc_deacetylase_ArnD"/>
</dbReference>
<gene>
    <name evidence="4" type="ORF">ACFO4N_08810</name>
</gene>
<dbReference type="SUPFAM" id="SSF88713">
    <property type="entry name" value="Glycoside hydrolase/deacetylase"/>
    <property type="match status" value="1"/>
</dbReference>
<reference evidence="5" key="1">
    <citation type="journal article" date="2019" name="Int. J. Syst. Evol. Microbiol.">
        <title>The Global Catalogue of Microorganisms (GCM) 10K type strain sequencing project: providing services to taxonomists for standard genome sequencing and annotation.</title>
        <authorList>
            <consortium name="The Broad Institute Genomics Platform"/>
            <consortium name="The Broad Institute Genome Sequencing Center for Infectious Disease"/>
            <person name="Wu L."/>
            <person name="Ma J."/>
        </authorList>
    </citation>
    <scope>NUCLEOTIDE SEQUENCE [LARGE SCALE GENOMIC DNA]</scope>
    <source>
        <strain evidence="5">CGMCC 1.16306</strain>
    </source>
</reference>
<evidence type="ECO:0000259" key="3">
    <source>
        <dbReference type="PROSITE" id="PS51677"/>
    </source>
</evidence>
<dbReference type="InterPro" id="IPR002509">
    <property type="entry name" value="NODB_dom"/>
</dbReference>
<name>A0ABV9GNM8_9BACL</name>
<keyword evidence="1" id="KW-0479">Metal-binding</keyword>
<comment type="caution">
    <text evidence="4">The sequence shown here is derived from an EMBL/GenBank/DDBJ whole genome shotgun (WGS) entry which is preliminary data.</text>
</comment>
<evidence type="ECO:0000256" key="1">
    <source>
        <dbReference type="ARBA" id="ARBA00022723"/>
    </source>
</evidence>
<dbReference type="CDD" id="cd10959">
    <property type="entry name" value="CE4_NodB_like_3"/>
    <property type="match status" value="1"/>
</dbReference>
<evidence type="ECO:0000313" key="5">
    <source>
        <dbReference type="Proteomes" id="UP001596022"/>
    </source>
</evidence>
<dbReference type="Gene3D" id="3.20.20.370">
    <property type="entry name" value="Glycoside hydrolase/deacetylase"/>
    <property type="match status" value="1"/>
</dbReference>
<dbReference type="PANTHER" id="PTHR10587">
    <property type="entry name" value="GLYCOSYL TRANSFERASE-RELATED"/>
    <property type="match status" value="1"/>
</dbReference>
<dbReference type="Proteomes" id="UP001596022">
    <property type="component" value="Unassembled WGS sequence"/>
</dbReference>